<evidence type="ECO:0000313" key="2">
    <source>
        <dbReference type="Proteomes" id="UP000887577"/>
    </source>
</evidence>
<evidence type="ECO:0000256" key="1">
    <source>
        <dbReference type="SAM" id="MobiDB-lite"/>
    </source>
</evidence>
<dbReference type="Proteomes" id="UP000887577">
    <property type="component" value="Unplaced"/>
</dbReference>
<reference evidence="3" key="1">
    <citation type="submission" date="2022-11" db="UniProtKB">
        <authorList>
            <consortium name="WormBaseParasite"/>
        </authorList>
    </citation>
    <scope>IDENTIFICATION</scope>
</reference>
<feature type="compositionally biased region" description="Low complexity" evidence="1">
    <location>
        <begin position="723"/>
        <end position="735"/>
    </location>
</feature>
<dbReference type="AlphaFoldDB" id="A0A914XYV9"/>
<organism evidence="2 3">
    <name type="scientific">Panagrolaimus superbus</name>
    <dbReference type="NCBI Taxonomy" id="310955"/>
    <lineage>
        <taxon>Eukaryota</taxon>
        <taxon>Metazoa</taxon>
        <taxon>Ecdysozoa</taxon>
        <taxon>Nematoda</taxon>
        <taxon>Chromadorea</taxon>
        <taxon>Rhabditida</taxon>
        <taxon>Tylenchina</taxon>
        <taxon>Panagrolaimomorpha</taxon>
        <taxon>Panagrolaimoidea</taxon>
        <taxon>Panagrolaimidae</taxon>
        <taxon>Panagrolaimus</taxon>
    </lineage>
</organism>
<feature type="region of interest" description="Disordered" evidence="1">
    <location>
        <begin position="715"/>
        <end position="736"/>
    </location>
</feature>
<feature type="compositionally biased region" description="Polar residues" evidence="1">
    <location>
        <begin position="284"/>
        <end position="293"/>
    </location>
</feature>
<feature type="region of interest" description="Disordered" evidence="1">
    <location>
        <begin position="194"/>
        <end position="217"/>
    </location>
</feature>
<feature type="region of interest" description="Disordered" evidence="1">
    <location>
        <begin position="609"/>
        <end position="633"/>
    </location>
</feature>
<proteinExistence type="predicted"/>
<name>A0A914XYV9_9BILA</name>
<accession>A0A914XYV9</accession>
<dbReference type="WBParaSite" id="PSU_v2.g10869.t1">
    <property type="protein sequence ID" value="PSU_v2.g10869.t1"/>
    <property type="gene ID" value="PSU_v2.g10869"/>
</dbReference>
<protein>
    <submittedName>
        <fullName evidence="3">Uncharacterized protein</fullName>
    </submittedName>
</protein>
<evidence type="ECO:0000313" key="3">
    <source>
        <dbReference type="WBParaSite" id="PSU_v2.g10869.t1"/>
    </source>
</evidence>
<sequence length="1038" mass="117949">MVESQGMKRQDTVFALSCNKIDEIFPWSDIPQGVLDLEREDCYYTNMFDPIMDTNVSCTCAPREYLAGITRVTDTRIQTMCCRLRTREEANCENIRFGKPLGYDGKVEIQLKGKLINALTIEKNLYKVRFCDLVPRAIGAILSDIKTTTVRPFTTATTKVFSSTIEHTTSVPLTTTILSNKLMEEQIKDKIETESGQSFENDLLTHESENTVAEESVEKKLTEKDINFSNDDETQESELLNTSNDMINNESNETISEDISQISAVSKEDASAEEKVLSPIPTAPKNSSNSLEVQASPMPRENVFPSDKDYENIEEAEAELMTTIAEMIKARNIAKNIISKVKAAGVKQLVKEKQEEMAEQLLREIEGQTDPAKADELFKQSIEMLNELSEAKQIMSTEEFSKEMMRQEDQQKKTKESALVDSLEHDVFDTIKQSSEKLTTFSLPHIFTNSPLVAQFFNSNIANAQPIDIYNDFSSKLISSEKEKASERSRIDVDYPVKTTTASTITSTLSPETFIPSTETTTTVLPFTKPLHTTNLPYRTTTFTDISQSLEDVFEYSKSKSLFFKKHIKNPFLKPSIENGPSKEVLLAASSSNEARRAPAKYFEQPYATLPPLNNFPSPPSQKTKNRPRPLELPRLPQPFQEEEYQPPIIELDEYDELLRSTTPYPYFYKSYKKHTSIPHLAPNARGNFVDQPYVDELTRLSPFETSYENRILPSIKPRPRQTPTTPAPTTTPEVYTEETTEYIPEYETSQTFKVFPQDKSPFDYPEIRRAPIPKRTAFGEYKNFNDIQKHQSYIEKIALDSILSKNAEIQSQTINTASKEENPIDTNDGEGVISYKPVNNKEMKIDKAEDVLVNEDENQGEEEEYQNEQEVENHRKSLTEFIYKIHIIVLENVETLVPMNAVEEETLFEANTTETANVEVSTTTTVEPSTTTATTTQSVPVPEQVEYYAPEYQDMEPEAPTYDPRAFYHTIPPRPVTKKERYLTFCTKDLAIRDSNNMIVACGSDSEVWIPKRCPDGTDCFYTTDSTFRICCPVANG</sequence>
<keyword evidence="2" id="KW-1185">Reference proteome</keyword>
<feature type="region of interest" description="Disordered" evidence="1">
    <location>
        <begin position="279"/>
        <end position="306"/>
    </location>
</feature>